<dbReference type="PANTHER" id="PTHR43272">
    <property type="entry name" value="LONG-CHAIN-FATTY-ACID--COA LIGASE"/>
    <property type="match status" value="1"/>
</dbReference>
<accession>A0A8A4TUX1</accession>
<evidence type="ECO:0000259" key="4">
    <source>
        <dbReference type="Pfam" id="PF00501"/>
    </source>
</evidence>
<dbReference type="Proteomes" id="UP000663929">
    <property type="component" value="Chromosome"/>
</dbReference>
<evidence type="ECO:0000256" key="2">
    <source>
        <dbReference type="ARBA" id="ARBA00022832"/>
    </source>
</evidence>
<protein>
    <submittedName>
        <fullName evidence="5">Long-chain fatty acid--CoA ligase</fullName>
    </submittedName>
</protein>
<dbReference type="GO" id="GO:0016020">
    <property type="term" value="C:membrane"/>
    <property type="evidence" value="ECO:0007669"/>
    <property type="project" value="TreeGrafter"/>
</dbReference>
<organism evidence="5 6">
    <name type="scientific">Sulfidibacter corallicola</name>
    <dbReference type="NCBI Taxonomy" id="2818388"/>
    <lineage>
        <taxon>Bacteria</taxon>
        <taxon>Pseudomonadati</taxon>
        <taxon>Acidobacteriota</taxon>
        <taxon>Holophagae</taxon>
        <taxon>Acanthopleuribacterales</taxon>
        <taxon>Acanthopleuribacteraceae</taxon>
        <taxon>Sulfidibacter</taxon>
    </lineage>
</organism>
<name>A0A8A4TUX1_SULCO</name>
<dbReference type="SUPFAM" id="SSF56801">
    <property type="entry name" value="Acetyl-CoA synthetase-like"/>
    <property type="match status" value="1"/>
</dbReference>
<dbReference type="GO" id="GO:0004467">
    <property type="term" value="F:long-chain fatty acid-CoA ligase activity"/>
    <property type="evidence" value="ECO:0007669"/>
    <property type="project" value="TreeGrafter"/>
</dbReference>
<feature type="domain" description="AMP-dependent synthetase/ligase" evidence="4">
    <location>
        <begin position="32"/>
        <end position="439"/>
    </location>
</feature>
<evidence type="ECO:0000256" key="1">
    <source>
        <dbReference type="ARBA" id="ARBA00022598"/>
    </source>
</evidence>
<dbReference type="PANTHER" id="PTHR43272:SF32">
    <property type="entry name" value="AMP-DEPENDENT SYNTHETASE_LIGASE DOMAIN-CONTAINING PROTEIN"/>
    <property type="match status" value="1"/>
</dbReference>
<evidence type="ECO:0000313" key="6">
    <source>
        <dbReference type="Proteomes" id="UP000663929"/>
    </source>
</evidence>
<dbReference type="RefSeq" id="WP_237379955.1">
    <property type="nucleotide sequence ID" value="NZ_CP071793.1"/>
</dbReference>
<dbReference type="EMBL" id="CP071793">
    <property type="protein sequence ID" value="QTD50325.1"/>
    <property type="molecule type" value="Genomic_DNA"/>
</dbReference>
<gene>
    <name evidence="5" type="ORF">J3U87_32475</name>
</gene>
<dbReference type="Pfam" id="PF00501">
    <property type="entry name" value="AMP-binding"/>
    <property type="match status" value="1"/>
</dbReference>
<proteinExistence type="predicted"/>
<keyword evidence="3" id="KW-0443">Lipid metabolism</keyword>
<dbReference type="Gene3D" id="3.40.50.12780">
    <property type="entry name" value="N-terminal domain of ligase-like"/>
    <property type="match status" value="1"/>
</dbReference>
<keyword evidence="6" id="KW-1185">Reference proteome</keyword>
<evidence type="ECO:0000313" key="5">
    <source>
        <dbReference type="EMBL" id="QTD50325.1"/>
    </source>
</evidence>
<keyword evidence="2" id="KW-0276">Fatty acid metabolism</keyword>
<reference evidence="5" key="1">
    <citation type="submission" date="2021-03" db="EMBL/GenBank/DDBJ databases">
        <title>Acanthopleuribacteraceae sp. M133.</title>
        <authorList>
            <person name="Wang G."/>
        </authorList>
    </citation>
    <scope>NUCLEOTIDE SEQUENCE</scope>
    <source>
        <strain evidence="5">M133</strain>
    </source>
</reference>
<sequence>MDQPHPHGSRKPDRACSFLIPRLLEHFEHLDQQPALRFKSEGEYHDLSYRGLKSILFAVATGLMRLDLRPGDRSVILSNSCPDWVYADLGSLLAGAVTSAIYPSMPSTEIAFILKDLEARFLFVEDEEQLEKVIAIREDLPFLERVFVFRGKESYGEPWIMPLGNLLYVGSAPSRSEVQTIRDLAARTTEDQTLAVVYTGGAADTPKGVILTHGNYAATFAMVERHLGSFQGLDTTLSFLPLAHAFERLAGYYLVLFAGHTICYAEDPGNPIRSFRNANPHFAVAVPRFFEQIYHELILRSLRGPIWRKPLFEWSIRVGRKVRRSGLAPERLPMPLSLQYRLAEALTLRRIRSMFGNRLRFMISGSGPLNPAVIEFFHAAGVLILEGWGSTEATAPCTLNTPDHHRLGTVGRPLPEVEVRVGADKELEVRGPNMFTKYWNNPPATEAAFTADGFYKTGDLGEIDDQGWVRITERKRSIITMADGCKIAPAPIENALHAQAHIARAYIHGTNRDFLTALLELDEKMLQLSATREKVASCAPTVLARHPVIESLIRAEVARANAELPDHMQIRAYRIMERPFSVQAGELTPTQKLRHSVIERRYKPLFDSMYA</sequence>
<dbReference type="Pfam" id="PF23562">
    <property type="entry name" value="AMP-binding_C_3"/>
    <property type="match status" value="1"/>
</dbReference>
<keyword evidence="1 5" id="KW-0436">Ligase</keyword>
<dbReference type="KEGG" id="scor:J3U87_32475"/>
<dbReference type="AlphaFoldDB" id="A0A8A4TUX1"/>
<dbReference type="CDD" id="cd05907">
    <property type="entry name" value="VL_LC_FACS_like"/>
    <property type="match status" value="1"/>
</dbReference>
<dbReference type="InterPro" id="IPR000873">
    <property type="entry name" value="AMP-dep_synth/lig_dom"/>
</dbReference>
<dbReference type="InterPro" id="IPR042099">
    <property type="entry name" value="ANL_N_sf"/>
</dbReference>
<evidence type="ECO:0000256" key="3">
    <source>
        <dbReference type="ARBA" id="ARBA00023098"/>
    </source>
</evidence>